<name>A0A819HZW2_9BILA</name>
<evidence type="ECO:0000313" key="1">
    <source>
        <dbReference type="EMBL" id="CAF3911203.1"/>
    </source>
</evidence>
<dbReference type="EMBL" id="CAJOBD010002836">
    <property type="protein sequence ID" value="CAF3911203.1"/>
    <property type="molecule type" value="Genomic_DNA"/>
</dbReference>
<gene>
    <name evidence="1" type="ORF">JBS370_LOCUS21409</name>
</gene>
<protein>
    <recommendedName>
        <fullName evidence="3">Transposase</fullName>
    </recommendedName>
</protein>
<dbReference type="Proteomes" id="UP000663836">
    <property type="component" value="Unassembled WGS sequence"/>
</dbReference>
<organism evidence="1 2">
    <name type="scientific">Rotaria sordida</name>
    <dbReference type="NCBI Taxonomy" id="392033"/>
    <lineage>
        <taxon>Eukaryota</taxon>
        <taxon>Metazoa</taxon>
        <taxon>Spiralia</taxon>
        <taxon>Gnathifera</taxon>
        <taxon>Rotifera</taxon>
        <taxon>Eurotatoria</taxon>
        <taxon>Bdelloidea</taxon>
        <taxon>Philodinida</taxon>
        <taxon>Philodinidae</taxon>
        <taxon>Rotaria</taxon>
    </lineage>
</organism>
<dbReference type="PANTHER" id="PTHR46060">
    <property type="entry name" value="MARINER MOS1 TRANSPOSASE-LIKE PROTEIN"/>
    <property type="match status" value="1"/>
</dbReference>
<dbReference type="PANTHER" id="PTHR46060:SF1">
    <property type="entry name" value="MARINER MOS1 TRANSPOSASE-LIKE PROTEIN"/>
    <property type="match status" value="1"/>
</dbReference>
<sequence>MDKENFRFYIKVRTALITRWTQWFREGREEIEDEEQSRRSVTESTLENIEEIRNIVSDDLHVTIVELQEHTGLSYSTVHRILSDHLELRKITARYIAKQLTAYQRSEQVRICKDNLSRFEEGRWHLCDVVTGNESWFFHQQTGRKASNTA</sequence>
<reference evidence="1" key="1">
    <citation type="submission" date="2021-02" db="EMBL/GenBank/DDBJ databases">
        <authorList>
            <person name="Nowell W R."/>
        </authorList>
    </citation>
    <scope>NUCLEOTIDE SEQUENCE</scope>
</reference>
<dbReference type="AlphaFoldDB" id="A0A819HZW2"/>
<evidence type="ECO:0000313" key="2">
    <source>
        <dbReference type="Proteomes" id="UP000663836"/>
    </source>
</evidence>
<dbReference type="InterPro" id="IPR052709">
    <property type="entry name" value="Transposase-MT_Hybrid"/>
</dbReference>
<comment type="caution">
    <text evidence="1">The sequence shown here is derived from an EMBL/GenBank/DDBJ whole genome shotgun (WGS) entry which is preliminary data.</text>
</comment>
<evidence type="ECO:0008006" key="3">
    <source>
        <dbReference type="Google" id="ProtNLM"/>
    </source>
</evidence>
<proteinExistence type="predicted"/>
<accession>A0A819HZW2</accession>